<dbReference type="PANTHER" id="PTHR30373:SF2">
    <property type="entry name" value="UPF0603 PROTEIN YGCG"/>
    <property type="match status" value="1"/>
</dbReference>
<sequence>MAAVIQPYPALRKTRNNASLMKSLVWAPACVLGVIFVVLVSTRQHVDSLGAGIVARRSACATTPRISSQPRMANMRTSARKHGRWLENMGKGAAALGLAGSMALGNPSLATEFDVLDAAGPTNGYIMDDAPVLQKGSEKKMNEELSYLDVGKGFKLNVVTVRKLEESSDAESLGEKMLEKWNKDKSNSGVLVLVAKGYEAALVGGDKFMAAVGDDAAGSISQDTVSYFASQGRPNQGVSEGVKRITAILNGEADPGPPELKEFKRERTYKTKEEVDASKGASIQVVGALLLIAFVVPMLQYAGYVQRD</sequence>
<gene>
    <name evidence="3" type="ORF">LGLO00237_LOCUS32346</name>
</gene>
<evidence type="ECO:0000256" key="1">
    <source>
        <dbReference type="SAM" id="Phobius"/>
    </source>
</evidence>
<evidence type="ECO:0000313" key="3">
    <source>
        <dbReference type="EMBL" id="CAE0680560.1"/>
    </source>
</evidence>
<keyword evidence="1" id="KW-1133">Transmembrane helix</keyword>
<feature type="transmembrane region" description="Helical" evidence="1">
    <location>
        <begin position="281"/>
        <end position="302"/>
    </location>
</feature>
<dbReference type="EMBL" id="HBIV01046261">
    <property type="protein sequence ID" value="CAE0680560.1"/>
    <property type="molecule type" value="Transcribed_RNA"/>
</dbReference>
<dbReference type="PANTHER" id="PTHR30373">
    <property type="entry name" value="UPF0603 PROTEIN YGCG"/>
    <property type="match status" value="1"/>
</dbReference>
<organism evidence="3">
    <name type="scientific">Lotharella globosa</name>
    <dbReference type="NCBI Taxonomy" id="91324"/>
    <lineage>
        <taxon>Eukaryota</taxon>
        <taxon>Sar</taxon>
        <taxon>Rhizaria</taxon>
        <taxon>Cercozoa</taxon>
        <taxon>Chlorarachniophyceae</taxon>
        <taxon>Lotharella</taxon>
    </lineage>
</organism>
<evidence type="ECO:0000259" key="2">
    <source>
        <dbReference type="Pfam" id="PF04536"/>
    </source>
</evidence>
<dbReference type="InterPro" id="IPR007621">
    <property type="entry name" value="TPM_dom"/>
</dbReference>
<dbReference type="Gene3D" id="3.10.310.50">
    <property type="match status" value="1"/>
</dbReference>
<proteinExistence type="predicted"/>
<dbReference type="AlphaFoldDB" id="A0A7S3ZE41"/>
<reference evidence="3" key="1">
    <citation type="submission" date="2021-01" db="EMBL/GenBank/DDBJ databases">
        <authorList>
            <person name="Corre E."/>
            <person name="Pelletier E."/>
            <person name="Niang G."/>
            <person name="Scheremetjew M."/>
            <person name="Finn R."/>
            <person name="Kale V."/>
            <person name="Holt S."/>
            <person name="Cochrane G."/>
            <person name="Meng A."/>
            <person name="Brown T."/>
            <person name="Cohen L."/>
        </authorList>
    </citation>
    <scope>NUCLEOTIDE SEQUENCE</scope>
    <source>
        <strain evidence="3">CCCM811</strain>
    </source>
</reference>
<feature type="domain" description="TPM" evidence="2">
    <location>
        <begin position="126"/>
        <end position="247"/>
    </location>
</feature>
<feature type="transmembrane region" description="Helical" evidence="1">
    <location>
        <begin position="20"/>
        <end position="40"/>
    </location>
</feature>
<name>A0A7S3ZE41_9EUKA</name>
<dbReference type="Pfam" id="PF04536">
    <property type="entry name" value="TPM_phosphatase"/>
    <property type="match status" value="1"/>
</dbReference>
<keyword evidence="1" id="KW-0812">Transmembrane</keyword>
<keyword evidence="1" id="KW-0472">Membrane</keyword>
<accession>A0A7S3ZE41</accession>
<protein>
    <recommendedName>
        <fullName evidence="2">TPM domain-containing protein</fullName>
    </recommendedName>
</protein>